<comment type="caution">
    <text evidence="3">The sequence shown here is derived from an EMBL/GenBank/DDBJ whole genome shotgun (WGS) entry which is preliminary data.</text>
</comment>
<organism evidence="3 4">
    <name type="scientific">Coemansia biformis</name>
    <dbReference type="NCBI Taxonomy" id="1286918"/>
    <lineage>
        <taxon>Eukaryota</taxon>
        <taxon>Fungi</taxon>
        <taxon>Fungi incertae sedis</taxon>
        <taxon>Zoopagomycota</taxon>
        <taxon>Kickxellomycotina</taxon>
        <taxon>Kickxellomycetes</taxon>
        <taxon>Kickxellales</taxon>
        <taxon>Kickxellaceae</taxon>
        <taxon>Coemansia</taxon>
    </lineage>
</organism>
<feature type="domain" description="RNase H type-1" evidence="2">
    <location>
        <begin position="33"/>
        <end position="128"/>
    </location>
</feature>
<evidence type="ECO:0000313" key="4">
    <source>
        <dbReference type="Proteomes" id="UP001143981"/>
    </source>
</evidence>
<dbReference type="InterPro" id="IPR036397">
    <property type="entry name" value="RNaseH_sf"/>
</dbReference>
<dbReference type="Proteomes" id="UP001143981">
    <property type="component" value="Unassembled WGS sequence"/>
</dbReference>
<proteinExistence type="predicted"/>
<keyword evidence="1" id="KW-0472">Membrane</keyword>
<dbReference type="OrthoDB" id="245563at2759"/>
<dbReference type="EMBL" id="JANBOI010002058">
    <property type="protein sequence ID" value="KAJ1724948.1"/>
    <property type="molecule type" value="Genomic_DNA"/>
</dbReference>
<dbReference type="InterPro" id="IPR012337">
    <property type="entry name" value="RNaseH-like_sf"/>
</dbReference>
<dbReference type="AlphaFoldDB" id="A0A9W8CV77"/>
<feature type="transmembrane region" description="Helical" evidence="1">
    <location>
        <begin position="30"/>
        <end position="51"/>
    </location>
</feature>
<evidence type="ECO:0000256" key="1">
    <source>
        <dbReference type="SAM" id="Phobius"/>
    </source>
</evidence>
<dbReference type="GO" id="GO:0004523">
    <property type="term" value="F:RNA-DNA hybrid ribonuclease activity"/>
    <property type="evidence" value="ECO:0007669"/>
    <property type="project" value="InterPro"/>
</dbReference>
<dbReference type="Gene3D" id="3.30.420.10">
    <property type="entry name" value="Ribonuclease H-like superfamily/Ribonuclease H"/>
    <property type="match status" value="1"/>
</dbReference>
<gene>
    <name evidence="3" type="ORF">LPJ61_005686</name>
</gene>
<keyword evidence="1" id="KW-0812">Transmembrane</keyword>
<sequence>MSNACSLIPYSAAWNAAAYGAGTSAYPRSIYGIFSSMTAELMAILAVAVLLPPDQVAVIRSDSQAAIALVQQLQDSSCYWWQSSPLAYLASWYMDSMWVQMAQLSLEWIHGHSGMAGNETANRTAKVAQQPDAGWWWMLWLGQPLRQPFWVCHNDEVVPKTIGQMTRLQEEGWMLGQL</sequence>
<accession>A0A9W8CV77</accession>
<dbReference type="GO" id="GO:0003676">
    <property type="term" value="F:nucleic acid binding"/>
    <property type="evidence" value="ECO:0007669"/>
    <property type="project" value="InterPro"/>
</dbReference>
<evidence type="ECO:0000313" key="3">
    <source>
        <dbReference type="EMBL" id="KAJ1724948.1"/>
    </source>
</evidence>
<dbReference type="Pfam" id="PF00075">
    <property type="entry name" value="RNase_H"/>
    <property type="match status" value="1"/>
</dbReference>
<keyword evidence="4" id="KW-1185">Reference proteome</keyword>
<protein>
    <recommendedName>
        <fullName evidence="2">RNase H type-1 domain-containing protein</fullName>
    </recommendedName>
</protein>
<dbReference type="SUPFAM" id="SSF53098">
    <property type="entry name" value="Ribonuclease H-like"/>
    <property type="match status" value="1"/>
</dbReference>
<name>A0A9W8CV77_9FUNG</name>
<evidence type="ECO:0000259" key="2">
    <source>
        <dbReference type="Pfam" id="PF00075"/>
    </source>
</evidence>
<dbReference type="InterPro" id="IPR002156">
    <property type="entry name" value="RNaseH_domain"/>
</dbReference>
<keyword evidence="1" id="KW-1133">Transmembrane helix</keyword>
<reference evidence="3" key="1">
    <citation type="submission" date="2022-07" db="EMBL/GenBank/DDBJ databases">
        <title>Phylogenomic reconstructions and comparative analyses of Kickxellomycotina fungi.</title>
        <authorList>
            <person name="Reynolds N.K."/>
            <person name="Stajich J.E."/>
            <person name="Barry K."/>
            <person name="Grigoriev I.V."/>
            <person name="Crous P."/>
            <person name="Smith M.E."/>
        </authorList>
    </citation>
    <scope>NUCLEOTIDE SEQUENCE</scope>
    <source>
        <strain evidence="3">BCRC 34381</strain>
    </source>
</reference>